<dbReference type="Proteomes" id="UP001529510">
    <property type="component" value="Unassembled WGS sequence"/>
</dbReference>
<evidence type="ECO:0000256" key="1">
    <source>
        <dbReference type="ARBA" id="ARBA00022536"/>
    </source>
</evidence>
<evidence type="ECO:0000256" key="3">
    <source>
        <dbReference type="ARBA" id="ARBA00023157"/>
    </source>
</evidence>
<dbReference type="PANTHER" id="PTHR11219">
    <property type="entry name" value="TENEURIN AND N-ACETYLGLUCOSAMINE-1-PHOSPHODIESTER ALPHA-N-ACETYLGLUCOSAMINIDASE"/>
    <property type="match status" value="1"/>
</dbReference>
<evidence type="ECO:0000313" key="6">
    <source>
        <dbReference type="Proteomes" id="UP001529510"/>
    </source>
</evidence>
<dbReference type="Pfam" id="PF23093">
    <property type="entry name" value="GBD_Tenm3"/>
    <property type="match status" value="1"/>
</dbReference>
<reference evidence="5 6" key="1">
    <citation type="submission" date="2024-05" db="EMBL/GenBank/DDBJ databases">
        <title>Genome sequencing and assembly of Indian major carp, Cirrhinus mrigala (Hamilton, 1822).</title>
        <authorList>
            <person name="Mohindra V."/>
            <person name="Chowdhury L.M."/>
            <person name="Lal K."/>
            <person name="Jena J.K."/>
        </authorList>
    </citation>
    <scope>NUCLEOTIDE SEQUENCE [LARGE SCALE GENOMIC DNA]</scope>
    <source>
        <strain evidence="5">CM1030</strain>
        <tissue evidence="5">Blood</tissue>
    </source>
</reference>
<proteinExistence type="predicted"/>
<sequence length="70" mass="7840">VGVMLQYNSTLDTGQVELGQQVAHTVPPGVFWRSRLLIEQPHFLKFNISIQKNALIGVYGRRGLPPSHTQ</sequence>
<dbReference type="PANTHER" id="PTHR11219:SF63">
    <property type="entry name" value="TENEURIN-3 ISOFORM X1"/>
    <property type="match status" value="1"/>
</dbReference>
<dbReference type="AlphaFoldDB" id="A0ABD0PQF1"/>
<comment type="caution">
    <text evidence="5">The sequence shown here is derived from an EMBL/GenBank/DDBJ whole genome shotgun (WGS) entry which is preliminary data.</text>
</comment>
<keyword evidence="6" id="KW-1185">Reference proteome</keyword>
<evidence type="ECO:0000256" key="2">
    <source>
        <dbReference type="ARBA" id="ARBA00022737"/>
    </source>
</evidence>
<feature type="non-terminal residue" evidence="5">
    <location>
        <position position="70"/>
    </location>
</feature>
<dbReference type="InterPro" id="IPR051216">
    <property type="entry name" value="Teneurin"/>
</dbReference>
<dbReference type="EMBL" id="JAMKFB020000014">
    <property type="protein sequence ID" value="KAL0175960.1"/>
    <property type="molecule type" value="Genomic_DNA"/>
</dbReference>
<accession>A0ABD0PQF1</accession>
<evidence type="ECO:0000259" key="4">
    <source>
        <dbReference type="Pfam" id="PF23093"/>
    </source>
</evidence>
<feature type="domain" description="Teneurin-1-4-like galactose-binding" evidence="4">
    <location>
        <begin position="11"/>
        <end position="70"/>
    </location>
</feature>
<keyword evidence="2" id="KW-0677">Repeat</keyword>
<evidence type="ECO:0000313" key="5">
    <source>
        <dbReference type="EMBL" id="KAL0175960.1"/>
    </source>
</evidence>
<organism evidence="5 6">
    <name type="scientific">Cirrhinus mrigala</name>
    <name type="common">Mrigala</name>
    <dbReference type="NCBI Taxonomy" id="683832"/>
    <lineage>
        <taxon>Eukaryota</taxon>
        <taxon>Metazoa</taxon>
        <taxon>Chordata</taxon>
        <taxon>Craniata</taxon>
        <taxon>Vertebrata</taxon>
        <taxon>Euteleostomi</taxon>
        <taxon>Actinopterygii</taxon>
        <taxon>Neopterygii</taxon>
        <taxon>Teleostei</taxon>
        <taxon>Ostariophysi</taxon>
        <taxon>Cypriniformes</taxon>
        <taxon>Cyprinidae</taxon>
        <taxon>Labeoninae</taxon>
        <taxon>Labeonini</taxon>
        <taxon>Cirrhinus</taxon>
    </lineage>
</organism>
<protein>
    <recommendedName>
        <fullName evidence="4">Teneurin-1-4-like galactose-binding domain-containing protein</fullName>
    </recommendedName>
</protein>
<feature type="non-terminal residue" evidence="5">
    <location>
        <position position="1"/>
    </location>
</feature>
<dbReference type="InterPro" id="IPR057629">
    <property type="entry name" value="Teneurin1-4_GBD"/>
</dbReference>
<name>A0ABD0PQF1_CIRMR</name>
<gene>
    <name evidence="5" type="ORF">M9458_028290</name>
</gene>
<keyword evidence="1" id="KW-0245">EGF-like domain</keyword>
<keyword evidence="3" id="KW-1015">Disulfide bond</keyword>